<sequence length="43" mass="5088">MCYCKCQLDRAFCDIVQPAPLCLFFPFTHGMQEPEFCVWHKFG</sequence>
<evidence type="ECO:0000313" key="1">
    <source>
        <dbReference type="EMBL" id="MBX02349.1"/>
    </source>
</evidence>
<proteinExistence type="predicted"/>
<organism evidence="1">
    <name type="scientific">Rhizophora mucronata</name>
    <name type="common">Asiatic mangrove</name>
    <dbReference type="NCBI Taxonomy" id="61149"/>
    <lineage>
        <taxon>Eukaryota</taxon>
        <taxon>Viridiplantae</taxon>
        <taxon>Streptophyta</taxon>
        <taxon>Embryophyta</taxon>
        <taxon>Tracheophyta</taxon>
        <taxon>Spermatophyta</taxon>
        <taxon>Magnoliopsida</taxon>
        <taxon>eudicotyledons</taxon>
        <taxon>Gunneridae</taxon>
        <taxon>Pentapetalae</taxon>
        <taxon>rosids</taxon>
        <taxon>fabids</taxon>
        <taxon>Malpighiales</taxon>
        <taxon>Rhizophoraceae</taxon>
        <taxon>Rhizophora</taxon>
    </lineage>
</organism>
<reference evidence="1" key="1">
    <citation type="submission" date="2018-02" db="EMBL/GenBank/DDBJ databases">
        <title>Rhizophora mucronata_Transcriptome.</title>
        <authorList>
            <person name="Meera S.P."/>
            <person name="Sreeshan A."/>
            <person name="Augustine A."/>
        </authorList>
    </citation>
    <scope>NUCLEOTIDE SEQUENCE</scope>
    <source>
        <tissue evidence="1">Leaf</tissue>
    </source>
</reference>
<protein>
    <submittedName>
        <fullName evidence="1">Uncharacterized protein</fullName>
    </submittedName>
</protein>
<dbReference type="AlphaFoldDB" id="A0A2P2K9B8"/>
<name>A0A2P2K9B8_RHIMU</name>
<accession>A0A2P2K9B8</accession>
<dbReference type="EMBL" id="GGEC01021865">
    <property type="protein sequence ID" value="MBX02349.1"/>
    <property type="molecule type" value="Transcribed_RNA"/>
</dbReference>